<dbReference type="EMBL" id="VBTE01000054">
    <property type="protein sequence ID" value="TLQ05277.1"/>
    <property type="molecule type" value="Genomic_DNA"/>
</dbReference>
<dbReference type="OrthoDB" id="9805856at2"/>
<evidence type="ECO:0000313" key="3">
    <source>
        <dbReference type="Proteomes" id="UP000307201"/>
    </source>
</evidence>
<feature type="transmembrane region" description="Helical" evidence="1">
    <location>
        <begin position="21"/>
        <end position="39"/>
    </location>
</feature>
<reference evidence="2 3" key="1">
    <citation type="submission" date="2019-05" db="EMBL/GenBank/DDBJ databases">
        <title>The metagenome of a microbial culture collection derived from dairy environment covers the genomic content of the human microbiome.</title>
        <authorList>
            <person name="Roder T."/>
            <person name="Wuthrich D."/>
            <person name="Sattari Z."/>
            <person name="Von Ah U."/>
            <person name="Bar C."/>
            <person name="Ronchi F."/>
            <person name="Macpherson A.J."/>
            <person name="Ganal-Vonarburg S.C."/>
            <person name="Bruggmann R."/>
            <person name="Vergeres G."/>
        </authorList>
    </citation>
    <scope>NUCLEOTIDE SEQUENCE [LARGE SCALE GENOMIC DNA]</scope>
    <source>
        <strain evidence="2 3">FAM 24235</strain>
    </source>
</reference>
<dbReference type="AlphaFoldDB" id="A0A5R9BXA4"/>
<feature type="transmembrane region" description="Helical" evidence="1">
    <location>
        <begin position="45"/>
        <end position="64"/>
    </location>
</feature>
<comment type="caution">
    <text evidence="2">The sequence shown here is derived from an EMBL/GenBank/DDBJ whole genome shotgun (WGS) entry which is preliminary data.</text>
</comment>
<gene>
    <name evidence="2" type="ORF">FEZ48_12400</name>
</gene>
<keyword evidence="1" id="KW-1133">Transmembrane helix</keyword>
<proteinExistence type="predicted"/>
<protein>
    <submittedName>
        <fullName evidence="2">Transcriptional regulator</fullName>
    </submittedName>
</protein>
<sequence>MIKGDDDKMKREVTIAKMNQLMLVIIGSFVLTLITASLFKYWGDFSLILPVTFIVIMVNAAIKLQKIQDKENLKTYKKILDYMDNREVRNDPKTQNRKRMNLEKSSLAIVGALIEFFLMYGVLSVF</sequence>
<keyword evidence="1" id="KW-0472">Membrane</keyword>
<evidence type="ECO:0000256" key="1">
    <source>
        <dbReference type="SAM" id="Phobius"/>
    </source>
</evidence>
<dbReference type="Proteomes" id="UP000307201">
    <property type="component" value="Unassembled WGS sequence"/>
</dbReference>
<name>A0A5R9BXA4_9LACT</name>
<accession>A0A5R9BXA4</accession>
<organism evidence="2 3">
    <name type="scientific">Marinilactibacillus psychrotolerans</name>
    <dbReference type="NCBI Taxonomy" id="191770"/>
    <lineage>
        <taxon>Bacteria</taxon>
        <taxon>Bacillati</taxon>
        <taxon>Bacillota</taxon>
        <taxon>Bacilli</taxon>
        <taxon>Lactobacillales</taxon>
        <taxon>Carnobacteriaceae</taxon>
        <taxon>Marinilactibacillus</taxon>
    </lineage>
</organism>
<feature type="transmembrane region" description="Helical" evidence="1">
    <location>
        <begin position="105"/>
        <end position="123"/>
    </location>
</feature>
<evidence type="ECO:0000313" key="2">
    <source>
        <dbReference type="EMBL" id="TLQ05277.1"/>
    </source>
</evidence>
<keyword evidence="1" id="KW-0812">Transmembrane</keyword>